<reference evidence="4 5" key="1">
    <citation type="submission" date="2020-05" db="EMBL/GenBank/DDBJ databases">
        <title>Comparative genomic analysis of denitrifying bacteria from Halomonas genus.</title>
        <authorList>
            <person name="Wang L."/>
            <person name="Shao Z."/>
        </authorList>
    </citation>
    <scope>NUCLEOTIDE SEQUENCE [LARGE SCALE GENOMIC DNA]</scope>
    <source>
        <strain evidence="4 5">A4</strain>
    </source>
</reference>
<comment type="caution">
    <text evidence="4">The sequence shown here is derived from an EMBL/GenBank/DDBJ whole genome shotgun (WGS) entry which is preliminary data.</text>
</comment>
<accession>A0ABS9P9S4</accession>
<sequence>MILLVTNCRDITTDYVVAELKKRGVAYFRLNTEFLPQALCTMDAYPKNSWSISFGEKCILGRNVGSAYFRRPGIPEAVHGTNEENYVEAEWVSFLKSLYARLSGAWLNDPANIFLAEDKPRQILIAHEIGLKVPFTKITNDLHVVKKTTEMGTTIGKPLRQALLAGEEEKVIFTTRLDEIRDEDAEAIATAPLIVQTEIVKKYDVRVTVVGERMFSTAIFSQVNEETQVDWRKNSRSDLEHIRIQLPNEINEKCLELMRRLNLRYAAIDFICDQQDKLWFLEVNPNGQWAWIENLTGYPIASAIVDELEGIACEESN</sequence>
<keyword evidence="1" id="KW-0464">Manganese</keyword>
<dbReference type="InterPro" id="IPR011761">
    <property type="entry name" value="ATP-grasp"/>
</dbReference>
<dbReference type="RefSeq" id="WP_238977671.1">
    <property type="nucleotide sequence ID" value="NZ_JABFUC010000009.1"/>
</dbReference>
<dbReference type="PROSITE" id="PS50975">
    <property type="entry name" value="ATP_GRASP"/>
    <property type="match status" value="1"/>
</dbReference>
<keyword evidence="2" id="KW-0067">ATP-binding</keyword>
<keyword evidence="5" id="KW-1185">Reference proteome</keyword>
<feature type="domain" description="ATP-grasp" evidence="3">
    <location>
        <begin position="123"/>
        <end position="309"/>
    </location>
</feature>
<name>A0ABS9P9S4_9GAMM</name>
<organism evidence="4 5">
    <name type="scientific">Billgrantia campisalis</name>
    <dbReference type="NCBI Taxonomy" id="74661"/>
    <lineage>
        <taxon>Bacteria</taxon>
        <taxon>Pseudomonadati</taxon>
        <taxon>Pseudomonadota</taxon>
        <taxon>Gammaproteobacteria</taxon>
        <taxon>Oceanospirillales</taxon>
        <taxon>Halomonadaceae</taxon>
        <taxon>Billgrantia</taxon>
    </lineage>
</organism>
<dbReference type="Pfam" id="PF08443">
    <property type="entry name" value="RimK"/>
    <property type="match status" value="1"/>
</dbReference>
<keyword evidence="2" id="KW-0547">Nucleotide-binding</keyword>
<dbReference type="Proteomes" id="UP000814385">
    <property type="component" value="Unassembled WGS sequence"/>
</dbReference>
<evidence type="ECO:0000313" key="5">
    <source>
        <dbReference type="Proteomes" id="UP000814385"/>
    </source>
</evidence>
<evidence type="ECO:0000259" key="3">
    <source>
        <dbReference type="PROSITE" id="PS50975"/>
    </source>
</evidence>
<dbReference type="PANTHER" id="PTHR21621">
    <property type="entry name" value="RIBOSOMAL PROTEIN S6 MODIFICATION PROTEIN"/>
    <property type="match status" value="1"/>
</dbReference>
<evidence type="ECO:0000313" key="4">
    <source>
        <dbReference type="EMBL" id="MCG6658523.1"/>
    </source>
</evidence>
<proteinExistence type="predicted"/>
<dbReference type="InterPro" id="IPR013651">
    <property type="entry name" value="ATP-grasp_RimK-type"/>
</dbReference>
<dbReference type="SUPFAM" id="SSF56059">
    <property type="entry name" value="Glutathione synthetase ATP-binding domain-like"/>
    <property type="match status" value="1"/>
</dbReference>
<evidence type="ECO:0000256" key="1">
    <source>
        <dbReference type="ARBA" id="ARBA00023211"/>
    </source>
</evidence>
<dbReference type="Gene3D" id="3.30.470.20">
    <property type="entry name" value="ATP-grasp fold, B domain"/>
    <property type="match status" value="1"/>
</dbReference>
<protein>
    <recommendedName>
        <fullName evidence="3">ATP-grasp domain-containing protein</fullName>
    </recommendedName>
</protein>
<dbReference type="EMBL" id="JABFUC010000009">
    <property type="protein sequence ID" value="MCG6658523.1"/>
    <property type="molecule type" value="Genomic_DNA"/>
</dbReference>
<gene>
    <name evidence="4" type="ORF">HOP52_12245</name>
</gene>
<dbReference type="PANTHER" id="PTHR21621:SF0">
    <property type="entry name" value="BETA-CITRYLGLUTAMATE SYNTHASE B-RELATED"/>
    <property type="match status" value="1"/>
</dbReference>
<evidence type="ECO:0000256" key="2">
    <source>
        <dbReference type="PROSITE-ProRule" id="PRU00409"/>
    </source>
</evidence>